<feature type="non-terminal residue" evidence="2">
    <location>
        <position position="432"/>
    </location>
</feature>
<dbReference type="PROSITE" id="PS50035">
    <property type="entry name" value="PLD"/>
    <property type="match status" value="1"/>
</dbReference>
<reference evidence="2 3" key="1">
    <citation type="journal article" date="2018" name="Nat. Ecol. Evol.">
        <title>Pezizomycetes genomes reveal the molecular basis of ectomycorrhizal truffle lifestyle.</title>
        <authorList>
            <person name="Murat C."/>
            <person name="Payen T."/>
            <person name="Noel B."/>
            <person name="Kuo A."/>
            <person name="Morin E."/>
            <person name="Chen J."/>
            <person name="Kohler A."/>
            <person name="Krizsan K."/>
            <person name="Balestrini R."/>
            <person name="Da Silva C."/>
            <person name="Montanini B."/>
            <person name="Hainaut M."/>
            <person name="Levati E."/>
            <person name="Barry K.W."/>
            <person name="Belfiori B."/>
            <person name="Cichocki N."/>
            <person name="Clum A."/>
            <person name="Dockter R.B."/>
            <person name="Fauchery L."/>
            <person name="Guy J."/>
            <person name="Iotti M."/>
            <person name="Le Tacon F."/>
            <person name="Lindquist E.A."/>
            <person name="Lipzen A."/>
            <person name="Malagnac F."/>
            <person name="Mello A."/>
            <person name="Molinier V."/>
            <person name="Miyauchi S."/>
            <person name="Poulain J."/>
            <person name="Riccioni C."/>
            <person name="Rubini A."/>
            <person name="Sitrit Y."/>
            <person name="Splivallo R."/>
            <person name="Traeger S."/>
            <person name="Wang M."/>
            <person name="Zifcakova L."/>
            <person name="Wipf D."/>
            <person name="Zambonelli A."/>
            <person name="Paolocci F."/>
            <person name="Nowrousian M."/>
            <person name="Ottonello S."/>
            <person name="Baldrian P."/>
            <person name="Spatafora J.W."/>
            <person name="Henrissat B."/>
            <person name="Nagy L.G."/>
            <person name="Aury J.M."/>
            <person name="Wincker P."/>
            <person name="Grigoriev I.V."/>
            <person name="Bonfante P."/>
            <person name="Martin F.M."/>
        </authorList>
    </citation>
    <scope>NUCLEOTIDE SEQUENCE [LARGE SCALE GENOMIC DNA]</scope>
    <source>
        <strain evidence="2 3">ATCC MYA-4762</strain>
    </source>
</reference>
<sequence>ETLLPLPNLLTASNPVSYHVGTGRQLLNYVFDFILTGPTAVEHELLFVTCFWSKSTSLEYLSKTLLELNRLHPPSRGDHRRRKLRIRICISSRSAFQKLFHTSSDKGFTYANTARAYQRLGLPSPEKLGNLDIVIKSKFFRPISVLHGKYVIVDRKRLLLPSCNVSWEEWLEGMGVFEGGIVDSFLEYYHETWGGTGESLQSLSGNQIDLRTEERLLPTVFLTQPHHAVFPPLRFVPTVISRVISSCLSFKISPSVTPAPLTPQNIFMAALVRQARRSIFIQTPNLTCPDLLEVLYERLTRNGESIDIEIITCTKMMFLEQVVTTGFGGPSKSDGTERKLRWGATTESCVNELLRRVNDSISENSTLSIYYYNPLPEMEMAQQSHVKAMIVDKEVTVVGSANGDRASWFTSGEVNVMVLDENFARGVKDSLE</sequence>
<name>A0A3N4LTE5_9PEZI</name>
<dbReference type="SUPFAM" id="SSF56024">
    <property type="entry name" value="Phospholipase D/nuclease"/>
    <property type="match status" value="2"/>
</dbReference>
<feature type="domain" description="PLD phosphodiesterase" evidence="1">
    <location>
        <begin position="380"/>
        <end position="407"/>
    </location>
</feature>
<keyword evidence="3" id="KW-1185">Reference proteome</keyword>
<evidence type="ECO:0000313" key="3">
    <source>
        <dbReference type="Proteomes" id="UP000267821"/>
    </source>
</evidence>
<gene>
    <name evidence="2" type="ORF">L211DRAFT_765291</name>
</gene>
<dbReference type="Proteomes" id="UP000267821">
    <property type="component" value="Unassembled WGS sequence"/>
</dbReference>
<dbReference type="PANTHER" id="PTHR21248">
    <property type="entry name" value="CARDIOLIPIN SYNTHASE"/>
    <property type="match status" value="1"/>
</dbReference>
<proteinExistence type="predicted"/>
<dbReference type="OrthoDB" id="2958217at2759"/>
<accession>A0A3N4LTE5</accession>
<dbReference type="PANTHER" id="PTHR21248:SF11">
    <property type="entry name" value="PLD PHOSPHODIESTERASE DOMAIN-CONTAINING PROTEIN"/>
    <property type="match status" value="1"/>
</dbReference>
<dbReference type="Gene3D" id="3.30.870.10">
    <property type="entry name" value="Endonuclease Chain A"/>
    <property type="match status" value="2"/>
</dbReference>
<feature type="non-terminal residue" evidence="2">
    <location>
        <position position="1"/>
    </location>
</feature>
<dbReference type="STRING" id="1051890.A0A3N4LTE5"/>
<organism evidence="2 3">
    <name type="scientific">Terfezia boudieri ATCC MYA-4762</name>
    <dbReference type="NCBI Taxonomy" id="1051890"/>
    <lineage>
        <taxon>Eukaryota</taxon>
        <taxon>Fungi</taxon>
        <taxon>Dikarya</taxon>
        <taxon>Ascomycota</taxon>
        <taxon>Pezizomycotina</taxon>
        <taxon>Pezizomycetes</taxon>
        <taxon>Pezizales</taxon>
        <taxon>Pezizaceae</taxon>
        <taxon>Terfezia</taxon>
    </lineage>
</organism>
<evidence type="ECO:0000313" key="2">
    <source>
        <dbReference type="EMBL" id="RPB21285.1"/>
    </source>
</evidence>
<dbReference type="InterPro" id="IPR025202">
    <property type="entry name" value="PLD-like_dom"/>
</dbReference>
<dbReference type="InParanoid" id="A0A3N4LTE5"/>
<protein>
    <recommendedName>
        <fullName evidence="1">PLD phosphodiesterase domain-containing protein</fullName>
    </recommendedName>
</protein>
<dbReference type="GO" id="GO:0032049">
    <property type="term" value="P:cardiolipin biosynthetic process"/>
    <property type="evidence" value="ECO:0007669"/>
    <property type="project" value="UniProtKB-ARBA"/>
</dbReference>
<dbReference type="GO" id="GO:0030572">
    <property type="term" value="F:phosphatidyltransferase activity"/>
    <property type="evidence" value="ECO:0007669"/>
    <property type="project" value="UniProtKB-ARBA"/>
</dbReference>
<dbReference type="AlphaFoldDB" id="A0A3N4LTE5"/>
<dbReference type="Pfam" id="PF13091">
    <property type="entry name" value="PLDc_2"/>
    <property type="match status" value="1"/>
</dbReference>
<dbReference type="InterPro" id="IPR001736">
    <property type="entry name" value="PLipase_D/transphosphatidylase"/>
</dbReference>
<evidence type="ECO:0000259" key="1">
    <source>
        <dbReference type="PROSITE" id="PS50035"/>
    </source>
</evidence>
<dbReference type="EMBL" id="ML121561">
    <property type="protein sequence ID" value="RPB21285.1"/>
    <property type="molecule type" value="Genomic_DNA"/>
</dbReference>
<dbReference type="CDD" id="cd00138">
    <property type="entry name" value="PLDc_SF"/>
    <property type="match status" value="1"/>
</dbReference>